<dbReference type="Pfam" id="PF00201">
    <property type="entry name" value="UDPGT"/>
    <property type="match status" value="1"/>
</dbReference>
<comment type="similarity">
    <text evidence="1">Belongs to the ATG22 family.</text>
</comment>
<feature type="transmembrane region" description="Helical" evidence="4">
    <location>
        <begin position="348"/>
        <end position="367"/>
    </location>
</feature>
<dbReference type="PANTHER" id="PTHR37891">
    <property type="entry name" value="OS06G0113900 PROTEIN"/>
    <property type="match status" value="1"/>
</dbReference>
<dbReference type="Proteomes" id="UP000824469">
    <property type="component" value="Unassembled WGS sequence"/>
</dbReference>
<evidence type="ECO:0000256" key="1">
    <source>
        <dbReference type="ARBA" id="ARBA00006978"/>
    </source>
</evidence>
<evidence type="ECO:0000256" key="4">
    <source>
        <dbReference type="SAM" id="Phobius"/>
    </source>
</evidence>
<name>A0AA38LCA9_TAXCH</name>
<proteinExistence type="inferred from homology"/>
<dbReference type="CDD" id="cd03784">
    <property type="entry name" value="GT1_Gtf-like"/>
    <property type="match status" value="1"/>
</dbReference>
<feature type="transmembrane region" description="Helical" evidence="4">
    <location>
        <begin position="442"/>
        <end position="464"/>
    </location>
</feature>
<dbReference type="EMBL" id="JAHRHJ020000005">
    <property type="protein sequence ID" value="KAH9316505.1"/>
    <property type="molecule type" value="Genomic_DNA"/>
</dbReference>
<feature type="region of interest" description="Disordered" evidence="3">
    <location>
        <begin position="148"/>
        <end position="171"/>
    </location>
</feature>
<feature type="transmembrane region" description="Helical" evidence="4">
    <location>
        <begin position="589"/>
        <end position="605"/>
    </location>
</feature>
<dbReference type="GO" id="GO:0008194">
    <property type="term" value="F:UDP-glycosyltransferase activity"/>
    <property type="evidence" value="ECO:0007669"/>
    <property type="project" value="InterPro"/>
</dbReference>
<reference evidence="5 6" key="1">
    <citation type="journal article" date="2021" name="Nat. Plants">
        <title>The Taxus genome provides insights into paclitaxel biosynthesis.</title>
        <authorList>
            <person name="Xiong X."/>
            <person name="Gou J."/>
            <person name="Liao Q."/>
            <person name="Li Y."/>
            <person name="Zhou Q."/>
            <person name="Bi G."/>
            <person name="Li C."/>
            <person name="Du R."/>
            <person name="Wang X."/>
            <person name="Sun T."/>
            <person name="Guo L."/>
            <person name="Liang H."/>
            <person name="Lu P."/>
            <person name="Wu Y."/>
            <person name="Zhang Z."/>
            <person name="Ro D.K."/>
            <person name="Shang Y."/>
            <person name="Huang S."/>
            <person name="Yan J."/>
        </authorList>
    </citation>
    <scope>NUCLEOTIDE SEQUENCE [LARGE SCALE GENOMIC DNA]</scope>
    <source>
        <strain evidence="5">Ta-2019</strain>
    </source>
</reference>
<keyword evidence="6" id="KW-1185">Reference proteome</keyword>
<feature type="transmembrane region" description="Helical" evidence="4">
    <location>
        <begin position="565"/>
        <end position="582"/>
    </location>
</feature>
<evidence type="ECO:0000256" key="3">
    <source>
        <dbReference type="SAM" id="MobiDB-lite"/>
    </source>
</evidence>
<dbReference type="AlphaFoldDB" id="A0AA38LCA9"/>
<dbReference type="InterPro" id="IPR002213">
    <property type="entry name" value="UDP_glucos_trans"/>
</dbReference>
<comment type="caution">
    <text evidence="5">The sequence shown here is derived from an EMBL/GenBank/DDBJ whole genome shotgun (WGS) entry which is preliminary data.</text>
</comment>
<dbReference type="InterPro" id="IPR021109">
    <property type="entry name" value="Peptidase_aspartic_dom_sf"/>
</dbReference>
<gene>
    <name evidence="5" type="ORF">KI387_025132</name>
</gene>
<feature type="region of interest" description="Disordered" evidence="3">
    <location>
        <begin position="1063"/>
        <end position="1089"/>
    </location>
</feature>
<dbReference type="Gene3D" id="2.40.70.10">
    <property type="entry name" value="Acid Proteases"/>
    <property type="match status" value="1"/>
</dbReference>
<keyword evidence="4" id="KW-1133">Transmembrane helix</keyword>
<dbReference type="PANTHER" id="PTHR37891:SF1">
    <property type="entry name" value="OS06G0113900 PROTEIN"/>
    <property type="match status" value="1"/>
</dbReference>
<evidence type="ECO:0000313" key="5">
    <source>
        <dbReference type="EMBL" id="KAH9316505.1"/>
    </source>
</evidence>
<keyword evidence="4" id="KW-0812">Transmembrane</keyword>
<feature type="transmembrane region" description="Helical" evidence="4">
    <location>
        <begin position="653"/>
        <end position="672"/>
    </location>
</feature>
<feature type="transmembrane region" description="Helical" evidence="4">
    <location>
        <begin position="532"/>
        <end position="553"/>
    </location>
</feature>
<evidence type="ECO:0000256" key="2">
    <source>
        <dbReference type="ARBA" id="ARBA00022679"/>
    </source>
</evidence>
<dbReference type="CDD" id="cd00303">
    <property type="entry name" value="retropepsin_like"/>
    <property type="match status" value="1"/>
</dbReference>
<organism evidence="5 6">
    <name type="scientific">Taxus chinensis</name>
    <name type="common">Chinese yew</name>
    <name type="synonym">Taxus wallichiana var. chinensis</name>
    <dbReference type="NCBI Taxonomy" id="29808"/>
    <lineage>
        <taxon>Eukaryota</taxon>
        <taxon>Viridiplantae</taxon>
        <taxon>Streptophyta</taxon>
        <taxon>Embryophyta</taxon>
        <taxon>Tracheophyta</taxon>
        <taxon>Spermatophyta</taxon>
        <taxon>Pinopsida</taxon>
        <taxon>Pinidae</taxon>
        <taxon>Conifers II</taxon>
        <taxon>Cupressales</taxon>
        <taxon>Taxaceae</taxon>
        <taxon>Taxus</taxon>
    </lineage>
</organism>
<feature type="compositionally biased region" description="Polar residues" evidence="3">
    <location>
        <begin position="148"/>
        <end position="165"/>
    </location>
</feature>
<sequence length="1136" mass="125245">MQQGILSHPSTGGFLSHCGWNSTLESVINGVPMLAWPFQHDQPFVKKLLVEELGVAEEVKRETVGNGVFAVKSAEVERVVKLIIEGEKGRDMRKRTRELKISAMQAVEEGTPSALDWFAVDMDRDGYAAKWITTKLCRVSRGKDLTTDKSGTNPIKANIPNSYSGCSPPGKQSDGQRFYKAQESFIRFAASEDVPTKVEMFSWGIYGLCSHFAQAFLIPVLFPLLLGQTVKLSGNYERDWDDTFSKQKMLSIYNKTISEDRMTINVGKLQRRYEQLVHSSISIGNLKISPVLLTGSVWAITIAALTPSLPTLSPLLDYGKNQQIFLVLSSAIGIIACLPPGLFTNTWAVAAFLAVAIAGSSLSSMAYNRHLALMIRGASDPIHYSTETHYNSSISYIRENFARRQTADAKLSGAGTAAEGVGAAVVAAFAYKMLGFHSAARLGIWIACIFGGIVWAAGTAQAFFCQPVRRGPDFPEGKFFRRRGWIDAFSIGKFPHAVTSGVLVFLGSFAASCVFVSGLLYALGARCFEGKYVLFMLLAYFVAPTLSAAVMGLLQRVFLADNRQMQAIGFVFVAGVSALGFVQHSWRPWWAIVGAVVQGLGVGILRSYGRTLFLDFTPPNREGAFLVWFSIVEGAGLCSGFIVGCVRSSHIRMAFCSSLVATSAGLLLLIFGNVGNFGGFVNAGHVKERPFSHFMEKEDHATTIDNEKGLKEEVVELEPESKTQIRQACFRNHLKQGHDMANSAEGFGVVFMESKVYEGDRHERVLSFEDVPKSVQGLKNFKQVTCDEKIEQQRIFIKNYAMTDLLVEVVEDIFGTSVLVKWGAYPSVRKRWCLYRHAGVSTEVDPTNLQAMITRLDTNDHITFDHTAIPHNNPEHNFPLYLEVVVTRRKIKRVIVDGGSGLNIYTLKLVKQLGHSEIELGAKTITITAYDNEERESVGTIVVPMEVGPTCHDTTFHVLDLDLPYNMLLGCPWIHAMQAIPSIFHQCINGLLSEEKMLEDPTSRVPEGTMASCNQAPQYIKGPRMMFVMGYSGFGCGINAQGRLEPIPIPHFKTDKHGLGIRPHDALPSENDATSSECEDVSSHSDSDADSQCSLYEDLASMNLFPDSSVLTLSESIPLDKYPVALVYPELIDWDQ</sequence>
<dbReference type="InterPro" id="IPR024671">
    <property type="entry name" value="Atg22-like"/>
</dbReference>
<keyword evidence="2" id="KW-0808">Transferase</keyword>
<keyword evidence="4" id="KW-0472">Membrane</keyword>
<dbReference type="SUPFAM" id="SSF103473">
    <property type="entry name" value="MFS general substrate transporter"/>
    <property type="match status" value="1"/>
</dbReference>
<dbReference type="FunFam" id="3.40.50.2000:FF:000431">
    <property type="entry name" value="UDP-glycosyltransferase 90A1"/>
    <property type="match status" value="1"/>
</dbReference>
<dbReference type="Gene3D" id="3.40.50.2000">
    <property type="entry name" value="Glycogen Phosphorylase B"/>
    <property type="match status" value="1"/>
</dbReference>
<accession>A0AA38LCA9</accession>
<feature type="transmembrane region" description="Helical" evidence="4">
    <location>
        <begin position="502"/>
        <end position="523"/>
    </location>
</feature>
<dbReference type="Gene3D" id="1.20.1250.20">
    <property type="entry name" value="MFS general substrate transporter like domains"/>
    <property type="match status" value="1"/>
</dbReference>
<dbReference type="InterPro" id="IPR036259">
    <property type="entry name" value="MFS_trans_sf"/>
</dbReference>
<dbReference type="SUPFAM" id="SSF53756">
    <property type="entry name" value="UDP-Glycosyltransferase/glycogen phosphorylase"/>
    <property type="match status" value="1"/>
</dbReference>
<feature type="transmembrane region" description="Helical" evidence="4">
    <location>
        <begin position="324"/>
        <end position="342"/>
    </location>
</feature>
<dbReference type="Pfam" id="PF11700">
    <property type="entry name" value="ATG22"/>
    <property type="match status" value="1"/>
</dbReference>
<evidence type="ECO:0000313" key="6">
    <source>
        <dbReference type="Proteomes" id="UP000824469"/>
    </source>
</evidence>
<protein>
    <submittedName>
        <fullName evidence="5">Uncharacterized protein</fullName>
    </submittedName>
</protein>
<feature type="transmembrane region" description="Helical" evidence="4">
    <location>
        <begin position="625"/>
        <end position="646"/>
    </location>
</feature>
<feature type="transmembrane region" description="Helical" evidence="4">
    <location>
        <begin position="291"/>
        <end position="312"/>
    </location>
</feature>